<evidence type="ECO:0000256" key="5">
    <source>
        <dbReference type="ARBA" id="ARBA00023015"/>
    </source>
</evidence>
<keyword evidence="6" id="KW-0804">Transcription</keyword>
<dbReference type="InterPro" id="IPR013087">
    <property type="entry name" value="Znf_C2H2_type"/>
</dbReference>
<dbReference type="FunFam" id="3.30.160.60:FF:000007">
    <property type="entry name" value="Basic krueppel-like factor 3"/>
    <property type="match status" value="1"/>
</dbReference>
<name>A0A974BR44_XENLA</name>
<dbReference type="PANTHER" id="PTHR23235">
    <property type="entry name" value="KRUEPPEL-LIKE TRANSCRIPTION FACTOR"/>
    <property type="match status" value="1"/>
</dbReference>
<dbReference type="PROSITE" id="PS00028">
    <property type="entry name" value="ZINC_FINGER_C2H2_1"/>
    <property type="match status" value="3"/>
</dbReference>
<dbReference type="Gene3D" id="3.30.160.60">
    <property type="entry name" value="Classic Zinc Finger"/>
    <property type="match status" value="3"/>
</dbReference>
<dbReference type="EMBL" id="KV467250">
    <property type="protein sequence ID" value="OCT56755.1"/>
    <property type="molecule type" value="Genomic_DNA"/>
</dbReference>
<evidence type="ECO:0000256" key="7">
    <source>
        <dbReference type="PROSITE-ProRule" id="PRU00042"/>
    </source>
</evidence>
<feature type="domain" description="C2H2-type" evidence="9">
    <location>
        <begin position="295"/>
        <end position="322"/>
    </location>
</feature>
<dbReference type="GO" id="GO:0000981">
    <property type="term" value="F:DNA-binding transcription factor activity, RNA polymerase II-specific"/>
    <property type="evidence" value="ECO:0007669"/>
    <property type="project" value="TreeGrafter"/>
</dbReference>
<keyword evidence="3 7" id="KW-0863">Zinc-finger</keyword>
<gene>
    <name evidence="10" type="ORF">XELAEV_18004440mg</name>
</gene>
<evidence type="ECO:0000256" key="6">
    <source>
        <dbReference type="ARBA" id="ARBA00023163"/>
    </source>
</evidence>
<dbReference type="GO" id="GO:0008270">
    <property type="term" value="F:zinc ion binding"/>
    <property type="evidence" value="ECO:0007669"/>
    <property type="project" value="UniProtKB-KW"/>
</dbReference>
<evidence type="ECO:0000256" key="4">
    <source>
        <dbReference type="ARBA" id="ARBA00022833"/>
    </source>
</evidence>
<feature type="compositionally biased region" description="Polar residues" evidence="8">
    <location>
        <begin position="196"/>
        <end position="205"/>
    </location>
</feature>
<dbReference type="PANTHER" id="PTHR23235:SF109">
    <property type="entry name" value="KRUEPPEL-LIKE FACTOR 2"/>
    <property type="match status" value="1"/>
</dbReference>
<keyword evidence="5" id="KW-0805">Transcription regulation</keyword>
<dbReference type="AlphaFoldDB" id="A0A974BR44"/>
<keyword evidence="1" id="KW-0479">Metal-binding</keyword>
<feature type="region of interest" description="Disordered" evidence="8">
    <location>
        <begin position="196"/>
        <end position="228"/>
    </location>
</feature>
<dbReference type="InterPro" id="IPR036236">
    <property type="entry name" value="Znf_C2H2_sf"/>
</dbReference>
<reference evidence="10" key="1">
    <citation type="submission" date="2016-05" db="EMBL/GenBank/DDBJ databases">
        <title>WGS assembly of Xenopus laevis.</title>
        <authorList>
            <person name="Session A."/>
            <person name="Uno Y."/>
            <person name="Kwon T."/>
            <person name="Chapman J."/>
            <person name="Toyoda A."/>
            <person name="Takahashi S."/>
            <person name="Fukui A."/>
            <person name="Hikosaka A."/>
            <person name="Putnam N."/>
            <person name="Stites J."/>
            <person name="Van Heeringen S."/>
            <person name="Quigley I."/>
            <person name="Heinz S."/>
            <person name="Hellsten U."/>
            <person name="Lyons J."/>
            <person name="Suzuki A."/>
            <person name="Kondo M."/>
            <person name="Ogino H."/>
            <person name="Ochi H."/>
            <person name="Bogdanovic O."/>
            <person name="Lister R."/>
            <person name="Georgiou G."/>
            <person name="Paranjpe S."/>
            <person name="Van Kruijsbergen I."/>
            <person name="Mozaffari S."/>
            <person name="Shu S."/>
            <person name="Schmutz J."/>
            <person name="Jenkins J."/>
            <person name="Grimwood J."/>
            <person name="Carlson J."/>
            <person name="Mitros T."/>
            <person name="Simakov O."/>
            <person name="Heald R."/>
            <person name="Miller K."/>
            <person name="Haudenschild C."/>
            <person name="Kuroki Y."/>
            <person name="Tanaka T."/>
            <person name="Michiue T."/>
            <person name="Watanabe M."/>
            <person name="Kinoshita T."/>
            <person name="Ohta Y."/>
            <person name="Mawaribuchi S."/>
            <person name="Suzuki Y."/>
            <person name="Haramoto Y."/>
            <person name="Yamamoto T."/>
            <person name="Takagi C."/>
            <person name="Kitzman J."/>
            <person name="Shendure J."/>
            <person name="Nakayama T."/>
            <person name="Izutsu Y."/>
            <person name="Robert J."/>
            <person name="Dichmann D."/>
            <person name="Flajnik M."/>
            <person name="Houston D."/>
            <person name="Marcotte E."/>
            <person name="Wallingford J."/>
            <person name="Ito Y."/>
            <person name="Asashima M."/>
            <person name="Ueno N."/>
            <person name="Matsuda Y."/>
            <person name="Jan Veenstra G."/>
            <person name="Fujiyama A."/>
            <person name="Harland R."/>
            <person name="Taira M."/>
            <person name="Rokhsar D.S."/>
        </authorList>
    </citation>
    <scope>NUCLEOTIDE SEQUENCE</scope>
    <source>
        <strain evidence="10">J</strain>
        <tissue evidence="10">Blood</tissue>
    </source>
</reference>
<evidence type="ECO:0000313" key="10">
    <source>
        <dbReference type="EMBL" id="OCT56755.1"/>
    </source>
</evidence>
<keyword evidence="2" id="KW-0677">Repeat</keyword>
<feature type="domain" description="C2H2-type" evidence="9">
    <location>
        <begin position="230"/>
        <end position="259"/>
    </location>
</feature>
<feature type="non-terminal residue" evidence="10">
    <location>
        <position position="1"/>
    </location>
</feature>
<proteinExistence type="predicted"/>
<dbReference type="PROSITE" id="PS50157">
    <property type="entry name" value="ZINC_FINGER_C2H2_2"/>
    <property type="match status" value="3"/>
</dbReference>
<dbReference type="Proteomes" id="UP000694892">
    <property type="component" value="Unassembled WGS sequence"/>
</dbReference>
<protein>
    <recommendedName>
        <fullName evidence="9">C2H2-type domain-containing protein</fullName>
    </recommendedName>
</protein>
<accession>A0A974BR44</accession>
<evidence type="ECO:0000256" key="1">
    <source>
        <dbReference type="ARBA" id="ARBA00022723"/>
    </source>
</evidence>
<keyword evidence="4" id="KW-0862">Zinc</keyword>
<dbReference type="Pfam" id="PF00096">
    <property type="entry name" value="zf-C2H2"/>
    <property type="match status" value="3"/>
</dbReference>
<feature type="domain" description="C2H2-type" evidence="9">
    <location>
        <begin position="265"/>
        <end position="294"/>
    </location>
</feature>
<evidence type="ECO:0000256" key="2">
    <source>
        <dbReference type="ARBA" id="ARBA00022737"/>
    </source>
</evidence>
<evidence type="ECO:0000256" key="8">
    <source>
        <dbReference type="SAM" id="MobiDB-lite"/>
    </source>
</evidence>
<dbReference type="GO" id="GO:0000978">
    <property type="term" value="F:RNA polymerase II cis-regulatory region sequence-specific DNA binding"/>
    <property type="evidence" value="ECO:0007669"/>
    <property type="project" value="TreeGrafter"/>
</dbReference>
<dbReference type="SUPFAM" id="SSF57667">
    <property type="entry name" value="beta-beta-alpha zinc fingers"/>
    <property type="match status" value="2"/>
</dbReference>
<organism evidence="10">
    <name type="scientific">Xenopus laevis</name>
    <name type="common">African clawed frog</name>
    <dbReference type="NCBI Taxonomy" id="8355"/>
    <lineage>
        <taxon>Eukaryota</taxon>
        <taxon>Metazoa</taxon>
        <taxon>Chordata</taxon>
        <taxon>Craniata</taxon>
        <taxon>Vertebrata</taxon>
        <taxon>Euteleostomi</taxon>
        <taxon>Amphibia</taxon>
        <taxon>Batrachia</taxon>
        <taxon>Anura</taxon>
        <taxon>Pipoidea</taxon>
        <taxon>Pipidae</taxon>
        <taxon>Xenopodinae</taxon>
        <taxon>Xenopus</taxon>
        <taxon>Xenopus</taxon>
    </lineage>
</organism>
<sequence length="323" mass="36491">RGYIIPYNTRLYKPAALQMCPKEPPEQDERHLYHSTTIPSRNPDTAEEDAYWDTDFLLQNFTDRPVGGDSCKEALSMSCQMKALESLTPSDKYTDTVALLEEDEANLFSLALSSSAEQEEYMMPVFRSAQISTTDNTPECDQMVNPLYHTQYLGYSNSPLTILPKPIDSHFLTNLVPILPRPPDLYSAYHHTMQSISSTSPNMPSQHCAVPPPQQKKRGKCKPQRGSASHPCTILGCGKSYSKSSHLKAHLRSHTADVPLGEKPYMCEWIGCGWKFARSDELTRHFRKHTGLRPFQCQICLRTFARSDHLALHMKRHSSVGTS</sequence>
<evidence type="ECO:0000256" key="3">
    <source>
        <dbReference type="ARBA" id="ARBA00022771"/>
    </source>
</evidence>
<dbReference type="SMART" id="SM00355">
    <property type="entry name" value="ZnF_C2H2"/>
    <property type="match status" value="3"/>
</dbReference>
<evidence type="ECO:0000259" key="9">
    <source>
        <dbReference type="PROSITE" id="PS50157"/>
    </source>
</evidence>